<dbReference type="InterPro" id="IPR000843">
    <property type="entry name" value="HTH_LacI"/>
</dbReference>
<dbReference type="CDD" id="cd06307">
    <property type="entry name" value="PBP1_sugar_binding"/>
    <property type="match status" value="1"/>
</dbReference>
<dbReference type="GO" id="GO:0000976">
    <property type="term" value="F:transcription cis-regulatory region binding"/>
    <property type="evidence" value="ECO:0007669"/>
    <property type="project" value="TreeGrafter"/>
</dbReference>
<keyword evidence="2 5" id="KW-0238">DNA-binding</keyword>
<dbReference type="InterPro" id="IPR010982">
    <property type="entry name" value="Lambda_DNA-bd_dom_sf"/>
</dbReference>
<dbReference type="SUPFAM" id="SSF53822">
    <property type="entry name" value="Periplasmic binding protein-like I"/>
    <property type="match status" value="1"/>
</dbReference>
<organism evidence="5 6">
    <name type="scientific">Faecalispora sporosphaeroides</name>
    <dbReference type="NCBI Taxonomy" id="1549"/>
    <lineage>
        <taxon>Bacteria</taxon>
        <taxon>Bacillati</taxon>
        <taxon>Bacillota</taxon>
        <taxon>Clostridia</taxon>
        <taxon>Eubacteriales</taxon>
        <taxon>Oscillospiraceae</taxon>
        <taxon>Faecalispora</taxon>
    </lineage>
</organism>
<dbReference type="Pfam" id="PF13407">
    <property type="entry name" value="Peripla_BP_4"/>
    <property type="match status" value="1"/>
</dbReference>
<evidence type="ECO:0000313" key="5">
    <source>
        <dbReference type="EMBL" id="MBE6832186.1"/>
    </source>
</evidence>
<evidence type="ECO:0000313" key="6">
    <source>
        <dbReference type="Proteomes" id="UP000754750"/>
    </source>
</evidence>
<keyword evidence="1" id="KW-0805">Transcription regulation</keyword>
<evidence type="ECO:0000256" key="3">
    <source>
        <dbReference type="ARBA" id="ARBA00023163"/>
    </source>
</evidence>
<dbReference type="InterPro" id="IPR028082">
    <property type="entry name" value="Peripla_BP_I"/>
</dbReference>
<evidence type="ECO:0000256" key="2">
    <source>
        <dbReference type="ARBA" id="ARBA00023125"/>
    </source>
</evidence>
<name>A0A928Q2T6_9FIRM</name>
<feature type="domain" description="HTH lacI-type" evidence="4">
    <location>
        <begin position="6"/>
        <end position="60"/>
    </location>
</feature>
<keyword evidence="3" id="KW-0804">Transcription</keyword>
<accession>A0A928Q2T6</accession>
<dbReference type="EMBL" id="SVNY01000001">
    <property type="protein sequence ID" value="MBE6832186.1"/>
    <property type="molecule type" value="Genomic_DNA"/>
</dbReference>
<dbReference type="PANTHER" id="PTHR30146:SF152">
    <property type="entry name" value="TRANSCRIPTIONAL REGULATORY PROTEIN"/>
    <property type="match status" value="1"/>
</dbReference>
<dbReference type="Gene3D" id="3.40.50.2300">
    <property type="match status" value="2"/>
</dbReference>
<dbReference type="InterPro" id="IPR025997">
    <property type="entry name" value="SBP_2_dom"/>
</dbReference>
<dbReference type="RefSeq" id="WP_326839732.1">
    <property type="nucleotide sequence ID" value="NZ_JBKWRC010000001.1"/>
</dbReference>
<gene>
    <name evidence="5" type="ORF">E7512_01145</name>
</gene>
<evidence type="ECO:0000256" key="1">
    <source>
        <dbReference type="ARBA" id="ARBA00023015"/>
    </source>
</evidence>
<comment type="caution">
    <text evidence="5">The sequence shown here is derived from an EMBL/GenBank/DDBJ whole genome shotgun (WGS) entry which is preliminary data.</text>
</comment>
<dbReference type="PROSITE" id="PS50932">
    <property type="entry name" value="HTH_LACI_2"/>
    <property type="match status" value="1"/>
</dbReference>
<dbReference type="Gene3D" id="1.10.260.40">
    <property type="entry name" value="lambda repressor-like DNA-binding domains"/>
    <property type="match status" value="1"/>
</dbReference>
<proteinExistence type="predicted"/>
<dbReference type="Pfam" id="PF00356">
    <property type="entry name" value="LacI"/>
    <property type="match status" value="1"/>
</dbReference>
<sequence length="364" mass="40624">MKEKKATLKDIAAEAEVSLSTVHKALYNKPGISERVRKEILAIAGSMGYKTNYVASSLKRKLMKIAFVAPLPNSGTNRYYYRDIWQGMRAFQAEAAEFNIEILDFGFSGPLSSLPKHLEEVYQNHCDEISGLITLAVEDPAFTYFIDQFSKRSIPSVFIVSDLPQAKRLCCVRAQDLMAGSLAAELISGFTGNRGKALVVSGDIMVSTHYMNATGFEQYFAKSRSRMEVIKIYNRKEPERLYIELLELLRSDPEISAIYSCTATNTPPVCKAVQDAGRAGTVKVIGSDLFQESREMLLAGVLQAIIYKKPFQLGYLGCKALFNFLVKNEFPKSDSIFIEPIVLLKSNLPFYECDIAADNAYESI</sequence>
<dbReference type="CDD" id="cd01392">
    <property type="entry name" value="HTH_LacI"/>
    <property type="match status" value="1"/>
</dbReference>
<protein>
    <submittedName>
        <fullName evidence="5">LacI family DNA-binding transcriptional regulator</fullName>
    </submittedName>
</protein>
<reference evidence="5" key="1">
    <citation type="submission" date="2019-04" db="EMBL/GenBank/DDBJ databases">
        <title>Evolution of Biomass-Degrading Anaerobic Consortia Revealed by Metagenomics.</title>
        <authorList>
            <person name="Peng X."/>
        </authorList>
    </citation>
    <scope>NUCLEOTIDE SEQUENCE</scope>
    <source>
        <strain evidence="5">SIG551</strain>
    </source>
</reference>
<evidence type="ECO:0000259" key="4">
    <source>
        <dbReference type="PROSITE" id="PS50932"/>
    </source>
</evidence>
<dbReference type="GO" id="GO:0003700">
    <property type="term" value="F:DNA-binding transcription factor activity"/>
    <property type="evidence" value="ECO:0007669"/>
    <property type="project" value="TreeGrafter"/>
</dbReference>
<dbReference type="PANTHER" id="PTHR30146">
    <property type="entry name" value="LACI-RELATED TRANSCRIPTIONAL REPRESSOR"/>
    <property type="match status" value="1"/>
</dbReference>
<dbReference type="AlphaFoldDB" id="A0A928Q2T6"/>
<dbReference type="Proteomes" id="UP000754750">
    <property type="component" value="Unassembled WGS sequence"/>
</dbReference>
<dbReference type="SMART" id="SM00354">
    <property type="entry name" value="HTH_LACI"/>
    <property type="match status" value="1"/>
</dbReference>
<dbReference type="SUPFAM" id="SSF47413">
    <property type="entry name" value="lambda repressor-like DNA-binding domains"/>
    <property type="match status" value="1"/>
</dbReference>